<dbReference type="RefSeq" id="WP_171582223.1">
    <property type="nucleotide sequence ID" value="NZ_JAAVLX010000009.1"/>
</dbReference>
<dbReference type="Proteomes" id="UP000544122">
    <property type="component" value="Unassembled WGS sequence"/>
</dbReference>
<dbReference type="EMBL" id="JAAVLX010000009">
    <property type="protein sequence ID" value="NOJ42998.1"/>
    <property type="molecule type" value="Genomic_DNA"/>
</dbReference>
<gene>
    <name evidence="2" type="ORF">HCN58_26035</name>
</gene>
<evidence type="ECO:0000313" key="2">
    <source>
        <dbReference type="EMBL" id="NOJ42998.1"/>
    </source>
</evidence>
<keyword evidence="1" id="KW-0472">Membrane</keyword>
<proteinExistence type="predicted"/>
<reference evidence="2 3" key="1">
    <citation type="submission" date="2020-03" db="EMBL/GenBank/DDBJ databases">
        <title>Bradyrhizobium diversity isolated from nodules of Indigofera sp.</title>
        <authorList>
            <person name="Klepa M."/>
            <person name="Helene L."/>
            <person name="Hungria M."/>
        </authorList>
    </citation>
    <scope>NUCLEOTIDE SEQUENCE [LARGE SCALE GENOMIC DNA]</scope>
    <source>
        <strain evidence="2 3">WSM 1791</strain>
    </source>
</reference>
<feature type="transmembrane region" description="Helical" evidence="1">
    <location>
        <begin position="16"/>
        <end position="34"/>
    </location>
</feature>
<dbReference type="AlphaFoldDB" id="A0A7Y4GWJ4"/>
<organism evidence="2 3">
    <name type="scientific">Bradyrhizobium australiense</name>
    <dbReference type="NCBI Taxonomy" id="2721161"/>
    <lineage>
        <taxon>Bacteria</taxon>
        <taxon>Pseudomonadati</taxon>
        <taxon>Pseudomonadota</taxon>
        <taxon>Alphaproteobacteria</taxon>
        <taxon>Hyphomicrobiales</taxon>
        <taxon>Nitrobacteraceae</taxon>
        <taxon>Bradyrhizobium</taxon>
    </lineage>
</organism>
<protein>
    <submittedName>
        <fullName evidence="2">Uncharacterized protein</fullName>
    </submittedName>
</protein>
<keyword evidence="3" id="KW-1185">Reference proteome</keyword>
<evidence type="ECO:0000313" key="3">
    <source>
        <dbReference type="Proteomes" id="UP000544122"/>
    </source>
</evidence>
<evidence type="ECO:0000256" key="1">
    <source>
        <dbReference type="SAM" id="Phobius"/>
    </source>
</evidence>
<accession>A0A7Y4GWJ4</accession>
<keyword evidence="1" id="KW-0812">Transmembrane</keyword>
<name>A0A7Y4GWJ4_9BRAD</name>
<comment type="caution">
    <text evidence="2">The sequence shown here is derived from an EMBL/GenBank/DDBJ whole genome shotgun (WGS) entry which is preliminary data.</text>
</comment>
<keyword evidence="1" id="KW-1133">Transmembrane helix</keyword>
<sequence length="55" mass="5914">MRLEINKGPDFTPAQWTGAGAGFFVSAAIARFLVLEGYLTKNWAVVLVSAFAGRP</sequence>